<dbReference type="EMBL" id="CAJNOR010012446">
    <property type="protein sequence ID" value="CAF1667704.1"/>
    <property type="molecule type" value="Genomic_DNA"/>
</dbReference>
<comment type="caution">
    <text evidence="2">The sequence shown here is derived from an EMBL/GenBank/DDBJ whole genome shotgun (WGS) entry which is preliminary data.</text>
</comment>
<protein>
    <recommendedName>
        <fullName evidence="6">YrhK domain-containing protein</fullName>
    </recommendedName>
</protein>
<reference evidence="2" key="1">
    <citation type="submission" date="2021-02" db="EMBL/GenBank/DDBJ databases">
        <authorList>
            <person name="Nowell W R."/>
        </authorList>
    </citation>
    <scope>NUCLEOTIDE SEQUENCE</scope>
</reference>
<keyword evidence="1" id="KW-0472">Membrane</keyword>
<gene>
    <name evidence="2" type="ORF">EDS130_LOCUS24792</name>
    <name evidence="3" type="ORF">XAT740_LOCUS58091</name>
</gene>
<feature type="transmembrane region" description="Helical" evidence="1">
    <location>
        <begin position="210"/>
        <end position="228"/>
    </location>
</feature>
<evidence type="ECO:0000313" key="3">
    <source>
        <dbReference type="EMBL" id="CAF1667704.1"/>
    </source>
</evidence>
<accession>A0A814VNI7</accession>
<feature type="transmembrane region" description="Helical" evidence="1">
    <location>
        <begin position="26"/>
        <end position="51"/>
    </location>
</feature>
<organism evidence="2 5">
    <name type="scientific">Adineta ricciae</name>
    <name type="common">Rotifer</name>
    <dbReference type="NCBI Taxonomy" id="249248"/>
    <lineage>
        <taxon>Eukaryota</taxon>
        <taxon>Metazoa</taxon>
        <taxon>Spiralia</taxon>
        <taxon>Gnathifera</taxon>
        <taxon>Rotifera</taxon>
        <taxon>Eurotatoria</taxon>
        <taxon>Bdelloidea</taxon>
        <taxon>Adinetida</taxon>
        <taxon>Adinetidae</taxon>
        <taxon>Adineta</taxon>
    </lineage>
</organism>
<keyword evidence="4" id="KW-1185">Reference proteome</keyword>
<evidence type="ECO:0000256" key="1">
    <source>
        <dbReference type="SAM" id="Phobius"/>
    </source>
</evidence>
<dbReference type="EMBL" id="CAJNOJ010000142">
    <property type="protein sequence ID" value="CAF1190764.1"/>
    <property type="molecule type" value="Genomic_DNA"/>
</dbReference>
<dbReference type="Proteomes" id="UP000663852">
    <property type="component" value="Unassembled WGS sequence"/>
</dbReference>
<keyword evidence="1" id="KW-1133">Transmembrane helix</keyword>
<proteinExistence type="predicted"/>
<dbReference type="OrthoDB" id="9975213at2759"/>
<evidence type="ECO:0000313" key="4">
    <source>
        <dbReference type="Proteomes" id="UP000663828"/>
    </source>
</evidence>
<name>A0A814VNI7_ADIRI</name>
<evidence type="ECO:0000313" key="5">
    <source>
        <dbReference type="Proteomes" id="UP000663852"/>
    </source>
</evidence>
<keyword evidence="1" id="KW-0812">Transmembrane</keyword>
<sequence length="238" mass="26657">MSKTVNEKDVPAEVSHTNLLDYSHSIIWRILHGTSFLFGGLLFICGSCMYFTDVIANNDHALEASGWLYTIEDTPRRTTYDPELEPVSSHRGRNIAINVNYFTSNIGSALYLVGSVFFLPKFADSILVGDGLFTAGSAVIYLSEGWKIVRLACTSAENTNDMSFRFQNIRTNLQAIFVCFFAGLGGVFYFVGTILFLPQYVTSNSDEDRAAGLFLVDGVFFTLAGLLLQYRYYCRRRT</sequence>
<evidence type="ECO:0000313" key="2">
    <source>
        <dbReference type="EMBL" id="CAF1190764.1"/>
    </source>
</evidence>
<dbReference type="AlphaFoldDB" id="A0A814VNI7"/>
<feature type="transmembrane region" description="Helical" evidence="1">
    <location>
        <begin position="175"/>
        <end position="198"/>
    </location>
</feature>
<evidence type="ECO:0008006" key="6">
    <source>
        <dbReference type="Google" id="ProtNLM"/>
    </source>
</evidence>
<dbReference type="Proteomes" id="UP000663828">
    <property type="component" value="Unassembled WGS sequence"/>
</dbReference>
<feature type="transmembrane region" description="Helical" evidence="1">
    <location>
        <begin position="99"/>
        <end position="119"/>
    </location>
</feature>